<protein>
    <recommendedName>
        <fullName evidence="1">Endonuclease/exonuclease/phosphatase domain-containing protein</fullName>
    </recommendedName>
</protein>
<dbReference type="InterPro" id="IPR005135">
    <property type="entry name" value="Endo/exonuclease/phosphatase"/>
</dbReference>
<feature type="domain" description="Endonuclease/exonuclease/phosphatase" evidence="1">
    <location>
        <begin position="107"/>
        <end position="235"/>
    </location>
</feature>
<dbReference type="SUPFAM" id="SSF56219">
    <property type="entry name" value="DNase I-like"/>
    <property type="match status" value="1"/>
</dbReference>
<dbReference type="AlphaFoldDB" id="A0A9P7C3R2"/>
<sequence>MPTYAQLNNMLTMTIWNSNGLARQAIYQITDSLLSSSMIFMTETWLLPPLRYPTDWKQYHTYGQPVEGTYRGKMGITLLVNPKFPYHVTHFPSASPYVLSCQVSSFLIHCVYLPPSLNDTEAIEILKSLPTQTHPSQTNTFVCGDFNARHHSLLGDNRTTTRGTLLLEWIMESGLICWNHRLSFGIPTYSSQARRENTGFAYTSIIDLFLSYNDLVNPQLQVREDLSMGSDHHPVTLSCVLPTSPPPSTTHPRLVWNLMSV</sequence>
<evidence type="ECO:0000313" key="2">
    <source>
        <dbReference type="EMBL" id="KAG1533978.1"/>
    </source>
</evidence>
<name>A0A9P7C3R2_RHIOR</name>
<evidence type="ECO:0000259" key="1">
    <source>
        <dbReference type="Pfam" id="PF14529"/>
    </source>
</evidence>
<proteinExistence type="predicted"/>
<evidence type="ECO:0000313" key="3">
    <source>
        <dbReference type="Proteomes" id="UP000717996"/>
    </source>
</evidence>
<organism evidence="2 3">
    <name type="scientific">Rhizopus oryzae</name>
    <name type="common">Mucormycosis agent</name>
    <name type="synonym">Rhizopus arrhizus var. delemar</name>
    <dbReference type="NCBI Taxonomy" id="64495"/>
    <lineage>
        <taxon>Eukaryota</taxon>
        <taxon>Fungi</taxon>
        <taxon>Fungi incertae sedis</taxon>
        <taxon>Mucoromycota</taxon>
        <taxon>Mucoromycotina</taxon>
        <taxon>Mucoromycetes</taxon>
        <taxon>Mucorales</taxon>
        <taxon>Mucorineae</taxon>
        <taxon>Rhizopodaceae</taxon>
        <taxon>Rhizopus</taxon>
    </lineage>
</organism>
<dbReference type="InterPro" id="IPR036691">
    <property type="entry name" value="Endo/exonu/phosph_ase_sf"/>
</dbReference>
<dbReference type="Pfam" id="PF14529">
    <property type="entry name" value="Exo_endo_phos_2"/>
    <property type="match status" value="1"/>
</dbReference>
<reference evidence="2" key="1">
    <citation type="journal article" date="2020" name="Microb. Genom.">
        <title>Genetic diversity of clinical and environmental Mucorales isolates obtained from an investigation of mucormycosis cases among solid organ transplant recipients.</title>
        <authorList>
            <person name="Nguyen M.H."/>
            <person name="Kaul D."/>
            <person name="Muto C."/>
            <person name="Cheng S.J."/>
            <person name="Richter R.A."/>
            <person name="Bruno V.M."/>
            <person name="Liu G."/>
            <person name="Beyhan S."/>
            <person name="Sundermann A.J."/>
            <person name="Mounaud S."/>
            <person name="Pasculle A.W."/>
            <person name="Nierman W.C."/>
            <person name="Driscoll E."/>
            <person name="Cumbie R."/>
            <person name="Clancy C.J."/>
            <person name="Dupont C.L."/>
        </authorList>
    </citation>
    <scope>NUCLEOTIDE SEQUENCE</scope>
    <source>
        <strain evidence="2">GL16</strain>
    </source>
</reference>
<gene>
    <name evidence="2" type="ORF">G6F51_012344</name>
</gene>
<accession>A0A9P7C3R2</accession>
<comment type="caution">
    <text evidence="2">The sequence shown here is derived from an EMBL/GenBank/DDBJ whole genome shotgun (WGS) entry which is preliminary data.</text>
</comment>
<dbReference type="Gene3D" id="3.60.10.10">
    <property type="entry name" value="Endonuclease/exonuclease/phosphatase"/>
    <property type="match status" value="1"/>
</dbReference>
<dbReference type="Proteomes" id="UP000717996">
    <property type="component" value="Unassembled WGS sequence"/>
</dbReference>
<dbReference type="GO" id="GO:0003824">
    <property type="term" value="F:catalytic activity"/>
    <property type="evidence" value="ECO:0007669"/>
    <property type="project" value="InterPro"/>
</dbReference>
<dbReference type="EMBL" id="JAANIT010003514">
    <property type="protein sequence ID" value="KAG1533978.1"/>
    <property type="molecule type" value="Genomic_DNA"/>
</dbReference>